<keyword evidence="3" id="KW-1185">Reference proteome</keyword>
<dbReference type="AlphaFoldDB" id="A0A7Y0LFD6"/>
<name>A0A7Y0LFD6_9GAMM</name>
<dbReference type="EMBL" id="JABBXH010000007">
    <property type="protein sequence ID" value="NMP33217.1"/>
    <property type="molecule type" value="Genomic_DNA"/>
</dbReference>
<gene>
    <name evidence="2" type="ORF">HII17_16815</name>
</gene>
<dbReference type="Proteomes" id="UP000568664">
    <property type="component" value="Unassembled WGS sequence"/>
</dbReference>
<protein>
    <submittedName>
        <fullName evidence="2">Uncharacterized protein</fullName>
    </submittedName>
</protein>
<sequence>MTKLLTTLEKIAQDASLQSAEALAAFVEQADLSEQEKAIILKQDSDAIAAKLDVKKDIVCFIVPAEDDEPAKESDEEEKDKSEESKLVSNG</sequence>
<comment type="caution">
    <text evidence="2">The sequence shown here is derived from an EMBL/GenBank/DDBJ whole genome shotgun (WGS) entry which is preliminary data.</text>
</comment>
<evidence type="ECO:0000313" key="3">
    <source>
        <dbReference type="Proteomes" id="UP000568664"/>
    </source>
</evidence>
<feature type="region of interest" description="Disordered" evidence="1">
    <location>
        <begin position="65"/>
        <end position="91"/>
    </location>
</feature>
<proteinExistence type="predicted"/>
<organism evidence="2 3">
    <name type="scientific">Thalassotalea algicola</name>
    <dbReference type="NCBI Taxonomy" id="2716224"/>
    <lineage>
        <taxon>Bacteria</taxon>
        <taxon>Pseudomonadati</taxon>
        <taxon>Pseudomonadota</taxon>
        <taxon>Gammaproteobacteria</taxon>
        <taxon>Alteromonadales</taxon>
        <taxon>Colwelliaceae</taxon>
        <taxon>Thalassotalea</taxon>
    </lineage>
</organism>
<reference evidence="2 3" key="1">
    <citation type="submission" date="2020-04" db="EMBL/GenBank/DDBJ databases">
        <title>Thalassotalea sp. M1531, isolated from the surface of marine red alga.</title>
        <authorList>
            <person name="Pang L."/>
            <person name="Lu D.-C."/>
        </authorList>
    </citation>
    <scope>NUCLEOTIDE SEQUENCE [LARGE SCALE GENOMIC DNA]</scope>
    <source>
        <strain evidence="2 3">M1531</strain>
    </source>
</reference>
<dbReference type="RefSeq" id="WP_169076540.1">
    <property type="nucleotide sequence ID" value="NZ_JABBXH010000007.1"/>
</dbReference>
<evidence type="ECO:0000313" key="2">
    <source>
        <dbReference type="EMBL" id="NMP33217.1"/>
    </source>
</evidence>
<evidence type="ECO:0000256" key="1">
    <source>
        <dbReference type="SAM" id="MobiDB-lite"/>
    </source>
</evidence>
<feature type="compositionally biased region" description="Acidic residues" evidence="1">
    <location>
        <begin position="65"/>
        <end position="78"/>
    </location>
</feature>
<accession>A0A7Y0LFD6</accession>
<feature type="compositionally biased region" description="Basic and acidic residues" evidence="1">
    <location>
        <begin position="79"/>
        <end position="91"/>
    </location>
</feature>